<feature type="compositionally biased region" description="Polar residues" evidence="1">
    <location>
        <begin position="122"/>
        <end position="134"/>
    </location>
</feature>
<dbReference type="EMBL" id="JAMWBK010000010">
    <property type="protein sequence ID" value="KAJ8901560.1"/>
    <property type="molecule type" value="Genomic_DNA"/>
</dbReference>
<reference evidence="2 3" key="1">
    <citation type="journal article" date="2023" name="Nat. Commun.">
        <title>Origin of minicircular mitochondrial genomes in red algae.</title>
        <authorList>
            <person name="Lee Y."/>
            <person name="Cho C.H."/>
            <person name="Lee Y.M."/>
            <person name="Park S.I."/>
            <person name="Yang J.H."/>
            <person name="West J.A."/>
            <person name="Bhattacharya D."/>
            <person name="Yoon H.S."/>
        </authorList>
    </citation>
    <scope>NUCLEOTIDE SEQUENCE [LARGE SCALE GENOMIC DNA]</scope>
    <source>
        <strain evidence="2 3">CCMP1338</strain>
        <tissue evidence="2">Whole cell</tissue>
    </source>
</reference>
<feature type="region of interest" description="Disordered" evidence="1">
    <location>
        <begin position="73"/>
        <end position="134"/>
    </location>
</feature>
<feature type="compositionally biased region" description="Acidic residues" evidence="1">
    <location>
        <begin position="96"/>
        <end position="119"/>
    </location>
</feature>
<protein>
    <submittedName>
        <fullName evidence="2">Uncharacterized protein</fullName>
    </submittedName>
</protein>
<proteinExistence type="predicted"/>
<evidence type="ECO:0000313" key="2">
    <source>
        <dbReference type="EMBL" id="KAJ8901560.1"/>
    </source>
</evidence>
<evidence type="ECO:0000313" key="3">
    <source>
        <dbReference type="Proteomes" id="UP001157974"/>
    </source>
</evidence>
<organism evidence="2 3">
    <name type="scientific">Rhodosorus marinus</name>
    <dbReference type="NCBI Taxonomy" id="101924"/>
    <lineage>
        <taxon>Eukaryota</taxon>
        <taxon>Rhodophyta</taxon>
        <taxon>Stylonematophyceae</taxon>
        <taxon>Stylonematales</taxon>
        <taxon>Stylonemataceae</taxon>
        <taxon>Rhodosorus</taxon>
    </lineage>
</organism>
<feature type="compositionally biased region" description="Acidic residues" evidence="1">
    <location>
        <begin position="73"/>
        <end position="84"/>
    </location>
</feature>
<comment type="caution">
    <text evidence="2">The sequence shown here is derived from an EMBL/GenBank/DDBJ whole genome shotgun (WGS) entry which is preliminary data.</text>
</comment>
<gene>
    <name evidence="2" type="ORF">NDN08_003769</name>
</gene>
<dbReference type="Proteomes" id="UP001157974">
    <property type="component" value="Unassembled WGS sequence"/>
</dbReference>
<keyword evidence="3" id="KW-1185">Reference proteome</keyword>
<name>A0AAV8UGD4_9RHOD</name>
<dbReference type="AlphaFoldDB" id="A0AAV8UGD4"/>
<evidence type="ECO:0000256" key="1">
    <source>
        <dbReference type="SAM" id="MobiDB-lite"/>
    </source>
</evidence>
<accession>A0AAV8UGD4</accession>
<sequence length="134" mass="15425">MHSWIPKTRPSLWDYGMKSEAKESCGIRSSELSVLERALEKEMEAIRKTEAPKPLGVRHRWEEEEEDVELFATYDNDEEGEENSSDGLLSSNTDAVLDESDDMDEGVTDDNDDDEDEELYQQARTGNWWFSGNQ</sequence>